<proteinExistence type="predicted"/>
<dbReference type="OrthoDB" id="5978643at2759"/>
<feature type="compositionally biased region" description="Basic and acidic residues" evidence="3">
    <location>
        <begin position="831"/>
        <end position="841"/>
    </location>
</feature>
<dbReference type="Proteomes" id="UP000504606">
    <property type="component" value="Unplaced"/>
</dbReference>
<dbReference type="KEGG" id="foc:113217365"/>
<dbReference type="Gene3D" id="1.10.287.1490">
    <property type="match status" value="1"/>
</dbReference>
<evidence type="ECO:0000256" key="3">
    <source>
        <dbReference type="SAM" id="MobiDB-lite"/>
    </source>
</evidence>
<sequence>MLFLLLLLFVVEHYSNMADTSKAERLAAARKKLQDFQRKKDILPVPNNNPPPAAPVLESYGVSTSEQNPKLNFEETTVPNVNLFGPTSTPQVPIGIPEHVPSYIPGEEMVSSGNPQATNGFQFSSSGMEYSHSNPYTSVPAPISSLHETPTVFCGNSYFNNGNSASSELFGTAGTNVNNYDYSQQGSFPPLQGASASAYSTAHLFAQTNDAMAKWDLNPPPTSSPPDLTDTPVSIPTPHSEITEGEMPLFTKEEISLDEVPLMPLPQTEQKEPSENGSALILDDGVPQENTEPTIPVNGSFSAESIRQLSDQITQLIDPSVKEDEKQNSSFATLLESRNQELAAQLAVERRNNQQLQFTLKESQSQVSHLQSKVDDLQSQQEVILARHLGPLQEQLRAHAQTVGILVGEKTELEAAINHHTATAKQHASEVEELQNRLRASRHRVSELEKELTSVTASASASNKQTTNHVQAIDQLRLQNGMLAKQLDDAEEEASELRQKLGARVSEVASLAAQLQEKQSQLSLSQLRITQLSSSDNPEATAEIESLHQLKISLERRCTELTETVRQLSADRDQADQQYQQYVAQLNGQLQTAQSKLESVNMENDRLKNREEDLVRNMSELERQLQQQIQLHQQQQQQLQHNQFQQQAQQEPDQRPDNQVNLEDKISELQEERQRLQSSLASETQELANLRLKLEEKDAHIADLETLCNERPDQSRLLAAMESDKVAAAQATSQNTVLKQQLQELQDGFIKMSNDKLNLTESLEHEKHVNKEMGEKISQLAEELHELRVLVSEKERRLQEYREHELEHSHDDQNCNGSHDHNVSHGNNMKESSDHIHDKQQAHVTSSLQEQLSQAHEHIHNLSSQNNNLRRLINQKSTESHESGSSSSATEEVTTDDAAADHDTNCEDASDNHANYNCMQYAMEKLQERFTRTMGEVAELSDEKQRLEHLVLQLQGETETIGEYVALYQMQRAALQQRAREKDHQLASLSAEREDLRRKLQELNQLIQRLLEERGTETAKEALPVLEGLKENSTLRNETDVIEVPHIADHVDQDVTSDVAKRLSKKIMDIIEDISVTNDVETSFHPCPWCSGRLINV</sequence>
<feature type="coiled-coil region" evidence="2">
    <location>
        <begin position="923"/>
        <end position="1020"/>
    </location>
</feature>
<feature type="domain" description="Golgin subfamily A conserved" evidence="5">
    <location>
        <begin position="854"/>
        <end position="1015"/>
    </location>
</feature>
<reference evidence="7" key="1">
    <citation type="submission" date="2025-08" db="UniProtKB">
        <authorList>
            <consortium name="RefSeq"/>
        </authorList>
    </citation>
    <scope>IDENTIFICATION</scope>
    <source>
        <tissue evidence="7">Whole organism</tissue>
    </source>
</reference>
<dbReference type="InterPro" id="IPR043976">
    <property type="entry name" value="GOLGA_cons_dom"/>
</dbReference>
<evidence type="ECO:0000256" key="4">
    <source>
        <dbReference type="SAM" id="SignalP"/>
    </source>
</evidence>
<keyword evidence="6" id="KW-1185">Reference proteome</keyword>
<evidence type="ECO:0000256" key="1">
    <source>
        <dbReference type="ARBA" id="ARBA00023054"/>
    </source>
</evidence>
<evidence type="ECO:0000313" key="7">
    <source>
        <dbReference type="RefSeq" id="XP_026293018.1"/>
    </source>
</evidence>
<feature type="chain" id="PRO_5026863546" evidence="4">
    <location>
        <begin position="18"/>
        <end position="1097"/>
    </location>
</feature>
<dbReference type="InterPro" id="IPR024858">
    <property type="entry name" value="GOLGA"/>
</dbReference>
<dbReference type="AlphaFoldDB" id="A0A6J1TIB7"/>
<evidence type="ECO:0000313" key="6">
    <source>
        <dbReference type="Proteomes" id="UP000504606"/>
    </source>
</evidence>
<feature type="signal peptide" evidence="4">
    <location>
        <begin position="1"/>
        <end position="17"/>
    </location>
</feature>
<dbReference type="GO" id="GO:0007030">
    <property type="term" value="P:Golgi organization"/>
    <property type="evidence" value="ECO:0007669"/>
    <property type="project" value="TreeGrafter"/>
</dbReference>
<evidence type="ECO:0000259" key="5">
    <source>
        <dbReference type="Pfam" id="PF15070"/>
    </source>
</evidence>
<dbReference type="GO" id="GO:0000137">
    <property type="term" value="C:Golgi cis cisterna"/>
    <property type="evidence" value="ECO:0007669"/>
    <property type="project" value="TreeGrafter"/>
</dbReference>
<dbReference type="PANTHER" id="PTHR10881">
    <property type="entry name" value="GOLGIN SUBFAMILY A MEMBER-RELATED"/>
    <property type="match status" value="1"/>
</dbReference>
<dbReference type="GO" id="GO:0032580">
    <property type="term" value="C:Golgi cisterna membrane"/>
    <property type="evidence" value="ECO:0007669"/>
    <property type="project" value="TreeGrafter"/>
</dbReference>
<dbReference type="Pfam" id="PF15070">
    <property type="entry name" value="GOLGA2L5"/>
    <property type="match status" value="1"/>
</dbReference>
<gene>
    <name evidence="7" type="primary">LOC113217365</name>
</gene>
<dbReference type="GO" id="GO:0005801">
    <property type="term" value="C:cis-Golgi network"/>
    <property type="evidence" value="ECO:0007669"/>
    <property type="project" value="TreeGrafter"/>
</dbReference>
<keyword evidence="1 2" id="KW-0175">Coiled coil</keyword>
<feature type="region of interest" description="Disordered" evidence="3">
    <location>
        <begin position="801"/>
        <end position="856"/>
    </location>
</feature>
<dbReference type="GeneID" id="113217365"/>
<feature type="compositionally biased region" description="Basic and acidic residues" evidence="3">
    <location>
        <begin position="801"/>
        <end position="823"/>
    </location>
</feature>
<accession>A0A6J1TIB7</accession>
<keyword evidence="4" id="KW-0732">Signal</keyword>
<feature type="coiled-coil region" evidence="2">
    <location>
        <begin position="417"/>
        <end position="507"/>
    </location>
</feature>
<feature type="compositionally biased region" description="Low complexity" evidence="3">
    <location>
        <begin position="876"/>
        <end position="892"/>
    </location>
</feature>
<feature type="compositionally biased region" description="Low complexity" evidence="3">
    <location>
        <begin position="638"/>
        <end position="650"/>
    </location>
</feature>
<feature type="region of interest" description="Disordered" evidence="3">
    <location>
        <begin position="876"/>
        <end position="912"/>
    </location>
</feature>
<dbReference type="RefSeq" id="XP_026293018.1">
    <property type="nucleotide sequence ID" value="XM_026437233.2"/>
</dbReference>
<feature type="coiled-coil region" evidence="2">
    <location>
        <begin position="332"/>
        <end position="380"/>
    </location>
</feature>
<protein>
    <submittedName>
        <fullName evidence="7">Golgin subfamily A member 2 isoform X1</fullName>
    </submittedName>
</protein>
<dbReference type="PANTHER" id="PTHR10881:SF46">
    <property type="entry name" value="GOLGIN SUBFAMILY A MEMBER 2"/>
    <property type="match status" value="1"/>
</dbReference>
<organism evidence="6 7">
    <name type="scientific">Frankliniella occidentalis</name>
    <name type="common">Western flower thrips</name>
    <name type="synonym">Euthrips occidentalis</name>
    <dbReference type="NCBI Taxonomy" id="133901"/>
    <lineage>
        <taxon>Eukaryota</taxon>
        <taxon>Metazoa</taxon>
        <taxon>Ecdysozoa</taxon>
        <taxon>Arthropoda</taxon>
        <taxon>Hexapoda</taxon>
        <taxon>Insecta</taxon>
        <taxon>Pterygota</taxon>
        <taxon>Neoptera</taxon>
        <taxon>Paraneoptera</taxon>
        <taxon>Thysanoptera</taxon>
        <taxon>Terebrantia</taxon>
        <taxon>Thripoidea</taxon>
        <taxon>Thripidae</taxon>
        <taxon>Frankliniella</taxon>
    </lineage>
</organism>
<name>A0A6J1TIB7_FRAOC</name>
<feature type="region of interest" description="Disordered" evidence="3">
    <location>
        <begin position="638"/>
        <end position="658"/>
    </location>
</feature>
<feature type="compositionally biased region" description="Polar residues" evidence="3">
    <location>
        <begin position="842"/>
        <end position="854"/>
    </location>
</feature>
<evidence type="ECO:0000256" key="2">
    <source>
        <dbReference type="SAM" id="Coils"/>
    </source>
</evidence>